<evidence type="ECO:0000256" key="12">
    <source>
        <dbReference type="ARBA" id="ARBA00051022"/>
    </source>
</evidence>
<evidence type="ECO:0000256" key="6">
    <source>
        <dbReference type="ARBA" id="ARBA00044547"/>
    </source>
</evidence>
<dbReference type="PANTHER" id="PTHR15380">
    <property type="entry name" value="CEROID-LIPOFUSCINOSIS, NEURONAL 5"/>
    <property type="match status" value="1"/>
</dbReference>
<dbReference type="EMBL" id="CYRY02038502">
    <property type="protein sequence ID" value="VCX30575.1"/>
    <property type="molecule type" value="Genomic_DNA"/>
</dbReference>
<reference evidence="17 18" key="1">
    <citation type="submission" date="2018-10" db="EMBL/GenBank/DDBJ databases">
        <authorList>
            <person name="Ekblom R."/>
            <person name="Jareborg N."/>
        </authorList>
    </citation>
    <scope>NUCLEOTIDE SEQUENCE [LARGE SCALE GENOMIC DNA]</scope>
    <source>
        <tissue evidence="17">Muscle</tissue>
    </source>
</reference>
<evidence type="ECO:0000256" key="3">
    <source>
        <dbReference type="ARBA" id="ARBA00023180"/>
    </source>
</evidence>
<evidence type="ECO:0000256" key="16">
    <source>
        <dbReference type="SAM" id="SignalP"/>
    </source>
</evidence>
<dbReference type="GO" id="GO:0008474">
    <property type="term" value="F:palmitoyl-(protein) hydrolase activity"/>
    <property type="evidence" value="ECO:0007669"/>
    <property type="project" value="UniProtKB-EC"/>
</dbReference>
<evidence type="ECO:0000256" key="14">
    <source>
        <dbReference type="ARBA" id="ARBA00051553"/>
    </source>
</evidence>
<comment type="catalytic activity">
    <reaction evidence="13">
        <text>2 1-hexadecanoyl-sn-glycero-3-phospho-(1'-sn-glycerol) = 1-hexadecanoyl-sn-glycero-3-phospho-(3'-hexadecanoyl-1'-sn-glycerol) + sn-glycero-3-phospho-(1'-sn-glycerol)</text>
        <dbReference type="Rhea" id="RHEA:77607"/>
        <dbReference type="ChEBI" id="CHEBI:64717"/>
        <dbReference type="ChEBI" id="CHEBI:75158"/>
        <dbReference type="ChEBI" id="CHEBI:232639"/>
    </reaction>
    <physiologicalReaction direction="left-to-right" evidence="13">
        <dbReference type="Rhea" id="RHEA:77608"/>
    </physiologicalReaction>
</comment>
<dbReference type="PANTHER" id="PTHR15380:SF2">
    <property type="entry name" value="CEROID-LIPOFUSCINOSIS NEURONAL PROTEIN 5"/>
    <property type="match status" value="1"/>
</dbReference>
<evidence type="ECO:0000256" key="10">
    <source>
        <dbReference type="ARBA" id="ARBA00047409"/>
    </source>
</evidence>
<comment type="catalytic activity">
    <reaction evidence="10">
        <text>S-hexadecanoyl-L-cysteinyl-[protein] + H2O = L-cysteinyl-[protein] + hexadecanoate + H(+)</text>
        <dbReference type="Rhea" id="RHEA:19233"/>
        <dbReference type="Rhea" id="RHEA-COMP:10131"/>
        <dbReference type="Rhea" id="RHEA-COMP:11032"/>
        <dbReference type="ChEBI" id="CHEBI:7896"/>
        <dbReference type="ChEBI" id="CHEBI:15377"/>
        <dbReference type="ChEBI" id="CHEBI:15378"/>
        <dbReference type="ChEBI" id="CHEBI:29950"/>
        <dbReference type="ChEBI" id="CHEBI:74151"/>
        <dbReference type="EC" id="3.1.2.22"/>
    </reaction>
    <physiologicalReaction direction="left-to-right" evidence="10">
        <dbReference type="Rhea" id="RHEA:19234"/>
    </physiologicalReaction>
</comment>
<evidence type="ECO:0000256" key="11">
    <source>
        <dbReference type="ARBA" id="ARBA00050455"/>
    </source>
</evidence>
<organism evidence="17 18">
    <name type="scientific">Gulo gulo</name>
    <name type="common">Wolverine</name>
    <name type="synonym">Gluton</name>
    <dbReference type="NCBI Taxonomy" id="48420"/>
    <lineage>
        <taxon>Eukaryota</taxon>
        <taxon>Metazoa</taxon>
        <taxon>Chordata</taxon>
        <taxon>Craniata</taxon>
        <taxon>Vertebrata</taxon>
        <taxon>Euteleostomi</taxon>
        <taxon>Mammalia</taxon>
        <taxon>Eutheria</taxon>
        <taxon>Laurasiatheria</taxon>
        <taxon>Carnivora</taxon>
        <taxon>Caniformia</taxon>
        <taxon>Musteloidea</taxon>
        <taxon>Mustelidae</taxon>
        <taxon>Guloninae</taxon>
        <taxon>Gulo</taxon>
    </lineage>
</organism>
<gene>
    <name evidence="17" type="ORF">BN2614_LOCUS3</name>
</gene>
<dbReference type="Pfam" id="PF15014">
    <property type="entry name" value="CLN5"/>
    <property type="match status" value="1"/>
</dbReference>
<evidence type="ECO:0000256" key="7">
    <source>
        <dbReference type="ARBA" id="ARBA00044556"/>
    </source>
</evidence>
<comment type="catalytic activity">
    <reaction evidence="12">
        <text>2 1-(9Z-octadecenoyl)-sn-glycero-3-phospho-(1'-sn-glycerol) = 1-(9Z-octadecenoyl)-sn-glycero-3-phospho-(3'-(9Z-octadecenoyl)-1'-sn-glycerol) + sn-glycero-3-phospho-(1'-sn-glycerol)</text>
        <dbReference type="Rhea" id="RHEA:77599"/>
        <dbReference type="ChEBI" id="CHEBI:64717"/>
        <dbReference type="ChEBI" id="CHEBI:72828"/>
        <dbReference type="ChEBI" id="CHEBI:232637"/>
    </reaction>
    <physiologicalReaction direction="left-to-right" evidence="12">
        <dbReference type="Rhea" id="RHEA:77600"/>
    </physiologicalReaction>
</comment>
<feature type="chain" id="PRO_5040765420" description="Bis(monoacylglycero)phosphate synthase CLN5" evidence="16">
    <location>
        <begin position="41"/>
        <end position="145"/>
    </location>
</feature>
<name>A0A9X9M2E7_GULGU</name>
<comment type="catalytic activity">
    <reaction evidence="15">
        <text>2 1-octadecanoyl-sn-glycero-3-phospho-(1'-sn-glycerol) = 1-octadecanoyl-sn-glycero-3-phospho-(3'-octadecanoyl-1'-sn-glycerol) + sn-glycero-3-phospho-(1'-sn-glycerol)</text>
        <dbReference type="Rhea" id="RHEA:77603"/>
        <dbReference type="ChEBI" id="CHEBI:64717"/>
        <dbReference type="ChEBI" id="CHEBI:72827"/>
        <dbReference type="ChEBI" id="CHEBI:232638"/>
    </reaction>
    <physiologicalReaction direction="left-to-right" evidence="15">
        <dbReference type="Rhea" id="RHEA:77604"/>
    </physiologicalReaction>
</comment>
<evidence type="ECO:0000256" key="13">
    <source>
        <dbReference type="ARBA" id="ARBA00051183"/>
    </source>
</evidence>
<evidence type="ECO:0000256" key="15">
    <source>
        <dbReference type="ARBA" id="ARBA00051789"/>
    </source>
</evidence>
<evidence type="ECO:0000256" key="1">
    <source>
        <dbReference type="ARBA" id="ARBA00007028"/>
    </source>
</evidence>
<accession>A0A9X9M2E7</accession>
<evidence type="ECO:0000256" key="5">
    <source>
        <dbReference type="ARBA" id="ARBA00044532"/>
    </source>
</evidence>
<sequence>MAQAGNADSGVAGQRAAGAAPGCVLWRWALALLWLATAAAGPSRRQWPVPYKRFSFRPEPDPYCQAKYTFCPTGSPIPVLKGDDIIEVFRLQAPVWEFKYGNLLGHLFLESKKGSPEEGARQVGNISLPVPAVHTSARIAHHLTR</sequence>
<evidence type="ECO:0000256" key="8">
    <source>
        <dbReference type="ARBA" id="ARBA00044557"/>
    </source>
</evidence>
<evidence type="ECO:0000256" key="9">
    <source>
        <dbReference type="ARBA" id="ARBA00045492"/>
    </source>
</evidence>
<keyword evidence="16" id="KW-0732">Signal</keyword>
<dbReference type="EC" id="3.1.2.22" evidence="2"/>
<evidence type="ECO:0000256" key="2">
    <source>
        <dbReference type="ARBA" id="ARBA00012423"/>
    </source>
</evidence>
<comment type="function">
    <text evidence="9">Catalyzes the synthesis of bis(monoacylglycero)phosphate (BMP) via transacylation of 2 molecules of lysophosphatidylglycerol (LPG). BMP also known as lysobisphosphatidic acid plays a key role in the formation of intraluminal vesicles and in maintaining intracellular cholesterol homeostasis. Can use only LPG as the exclusive lysophospholipid acyl donor for base exchange and displays BMP synthase activity towards various LPGs (LPG 14:0, LPG 16:0, LPG 18:0, LPG 18:1) with a higher preference for longer chain lengths. Plays a role in influencing the retrograde trafficking of lysosomal sorting receptors SORT1 and IGF2R from the endosomes to the trans-Golgi network by controlling the recruitment of retromer complex to the endosomal membrane. Regulates the localization and activation of RAB7A which is required to recruit the retromer complex to the endosomal membrane.</text>
</comment>
<proteinExistence type="inferred from homology"/>
<dbReference type="GO" id="GO:0005765">
    <property type="term" value="C:lysosomal membrane"/>
    <property type="evidence" value="ECO:0007669"/>
    <property type="project" value="TreeGrafter"/>
</dbReference>
<comment type="caution">
    <text evidence="17">The sequence shown here is derived from an EMBL/GenBank/DDBJ whole genome shotgun (WGS) entry which is preliminary data.</text>
</comment>
<evidence type="ECO:0000313" key="17">
    <source>
        <dbReference type="EMBL" id="VCX30575.1"/>
    </source>
</evidence>
<comment type="similarity">
    <text evidence="1">Belongs to the CLN5 family.</text>
</comment>
<protein>
    <recommendedName>
        <fullName evidence="5">Bis(monoacylglycero)phosphate synthase CLN5</fullName>
        <ecNumber evidence="2">3.1.2.22</ecNumber>
    </recommendedName>
    <alternativeName>
        <fullName evidence="6">Ceroid-lipofuscinosis neuronal protein 5</fullName>
    </alternativeName>
    <alternativeName>
        <fullName evidence="8">Palmitoyl protein thioesterase CLN5</fullName>
    </alternativeName>
    <alternativeName>
        <fullName evidence="7">S-depalmitoylase CLN5</fullName>
    </alternativeName>
</protein>
<evidence type="ECO:0000256" key="4">
    <source>
        <dbReference type="ARBA" id="ARBA00044494"/>
    </source>
</evidence>
<feature type="signal peptide" evidence="16">
    <location>
        <begin position="1"/>
        <end position="40"/>
    </location>
</feature>
<dbReference type="GO" id="GO:0007040">
    <property type="term" value="P:lysosome organization"/>
    <property type="evidence" value="ECO:0007669"/>
    <property type="project" value="TreeGrafter"/>
</dbReference>
<keyword evidence="3" id="KW-0325">Glycoprotein</keyword>
<keyword evidence="18" id="KW-1185">Reference proteome</keyword>
<evidence type="ECO:0000313" key="18">
    <source>
        <dbReference type="Proteomes" id="UP000269945"/>
    </source>
</evidence>
<comment type="catalytic activity">
    <reaction evidence="11">
        <text>2 1-tetradecanoyl-sn-glycero-3-phospho-(1'-sn-glycerol) = 1-tetradecanoyl-sn-glycero-3-phospho-(3'-tetradecanoyl-1'-sn-glycerol) + sn-glycero-3-phospho-(1'-sn-glycerol)</text>
        <dbReference type="Rhea" id="RHEA:77611"/>
        <dbReference type="ChEBI" id="CHEBI:64717"/>
        <dbReference type="ChEBI" id="CHEBI:72826"/>
        <dbReference type="ChEBI" id="CHEBI:232640"/>
    </reaction>
    <physiologicalReaction direction="left-to-right" evidence="11">
        <dbReference type="Rhea" id="RHEA:77612"/>
    </physiologicalReaction>
</comment>
<comment type="catalytic activity">
    <reaction evidence="14">
        <text>2 1-acyl-sn-glycero-3-phospho-(1'-sn-glycerol) = 1-acyl-sn-glycero-3-phospho-(3'-acyl-sn-1'-glycerol) + sn-glycero-3-phospho-(1'-sn-glycerol)</text>
        <dbReference type="Rhea" id="RHEA:77619"/>
        <dbReference type="ChEBI" id="CHEBI:64717"/>
        <dbReference type="ChEBI" id="CHEBI:64840"/>
        <dbReference type="ChEBI" id="CHEBI:232628"/>
    </reaction>
    <physiologicalReaction direction="left-to-right" evidence="14">
        <dbReference type="Rhea" id="RHEA:77620"/>
    </physiologicalReaction>
</comment>
<comment type="function">
    <text evidence="4">Exhibits palmitoyl protein thioesterase (S-depalmitoylation) activity in vitro and most likely plays a role in protein S-depalmitoylation.</text>
</comment>
<dbReference type="Proteomes" id="UP000269945">
    <property type="component" value="Unassembled WGS sequence"/>
</dbReference>
<dbReference type="InterPro" id="IPR026138">
    <property type="entry name" value="CLN5"/>
</dbReference>
<dbReference type="GO" id="GO:0016798">
    <property type="term" value="F:hydrolase activity, acting on glycosyl bonds"/>
    <property type="evidence" value="ECO:0007669"/>
    <property type="project" value="TreeGrafter"/>
</dbReference>
<dbReference type="AlphaFoldDB" id="A0A9X9M2E7"/>